<dbReference type="Proteomes" id="UP000002058">
    <property type="component" value="Unassembled WGS sequence"/>
</dbReference>
<evidence type="ECO:0000256" key="1">
    <source>
        <dbReference type="SAM" id="MobiDB-lite"/>
    </source>
</evidence>
<dbReference type="AlphaFoldDB" id="C4JVR9"/>
<evidence type="ECO:0000313" key="2">
    <source>
        <dbReference type="EMBL" id="EEP81796.1"/>
    </source>
</evidence>
<dbReference type="VEuPathDB" id="FungiDB:UREG_06661"/>
<proteinExistence type="predicted"/>
<organism evidence="2 3">
    <name type="scientific">Uncinocarpus reesii (strain UAMH 1704)</name>
    <dbReference type="NCBI Taxonomy" id="336963"/>
    <lineage>
        <taxon>Eukaryota</taxon>
        <taxon>Fungi</taxon>
        <taxon>Dikarya</taxon>
        <taxon>Ascomycota</taxon>
        <taxon>Pezizomycotina</taxon>
        <taxon>Eurotiomycetes</taxon>
        <taxon>Eurotiomycetidae</taxon>
        <taxon>Onygenales</taxon>
        <taxon>Onygenaceae</taxon>
        <taxon>Uncinocarpus</taxon>
    </lineage>
</organism>
<dbReference type="EMBL" id="CH476618">
    <property type="protein sequence ID" value="EEP81796.1"/>
    <property type="molecule type" value="Genomic_DNA"/>
</dbReference>
<feature type="region of interest" description="Disordered" evidence="1">
    <location>
        <begin position="40"/>
        <end position="62"/>
    </location>
</feature>
<dbReference type="HOGENOM" id="CLU_2905853_0_0_1"/>
<dbReference type="KEGG" id="ure:UREG_06661"/>
<sequence length="62" mass="7058">MAEAKKQPKEEWRTTSVRTQSNLLDGFVGWHLERCGRTQGAEDYNSRQPPMHGELAISGEEI</sequence>
<evidence type="ECO:0000313" key="3">
    <source>
        <dbReference type="Proteomes" id="UP000002058"/>
    </source>
</evidence>
<dbReference type="InParanoid" id="C4JVR9"/>
<keyword evidence="3" id="KW-1185">Reference proteome</keyword>
<accession>C4JVR9</accession>
<dbReference type="RefSeq" id="XP_002583694.1">
    <property type="nucleotide sequence ID" value="XM_002583648.1"/>
</dbReference>
<reference evidence="3" key="1">
    <citation type="journal article" date="2009" name="Genome Res.">
        <title>Comparative genomic analyses of the human fungal pathogens Coccidioides and their relatives.</title>
        <authorList>
            <person name="Sharpton T.J."/>
            <person name="Stajich J.E."/>
            <person name="Rounsley S.D."/>
            <person name="Gardner M.J."/>
            <person name="Wortman J.R."/>
            <person name="Jordar V.S."/>
            <person name="Maiti R."/>
            <person name="Kodira C.D."/>
            <person name="Neafsey D.E."/>
            <person name="Zeng Q."/>
            <person name="Hung C.-Y."/>
            <person name="McMahan C."/>
            <person name="Muszewska A."/>
            <person name="Grynberg M."/>
            <person name="Mandel M.A."/>
            <person name="Kellner E.M."/>
            <person name="Barker B.M."/>
            <person name="Galgiani J.N."/>
            <person name="Orbach M.J."/>
            <person name="Kirkland T.N."/>
            <person name="Cole G.T."/>
            <person name="Henn M.R."/>
            <person name="Birren B.W."/>
            <person name="Taylor J.W."/>
        </authorList>
    </citation>
    <scope>NUCLEOTIDE SEQUENCE [LARGE SCALE GENOMIC DNA]</scope>
    <source>
        <strain evidence="3">UAMH 1704</strain>
    </source>
</reference>
<gene>
    <name evidence="2" type="ORF">UREG_06661</name>
</gene>
<dbReference type="GeneID" id="8444068"/>
<name>C4JVR9_UNCRE</name>
<protein>
    <submittedName>
        <fullName evidence="2">Uncharacterized protein</fullName>
    </submittedName>
</protein>